<dbReference type="EMBL" id="CAJOAX010000625">
    <property type="protein sequence ID" value="CAF3625495.1"/>
    <property type="molecule type" value="Genomic_DNA"/>
</dbReference>
<proteinExistence type="predicted"/>
<evidence type="ECO:0000313" key="2">
    <source>
        <dbReference type="EMBL" id="CAF3625495.1"/>
    </source>
</evidence>
<sequence length="252" mass="29896">MASSTTVTSGFELVKQLQEWSKNNIRQETLFCTIDVADLYTMVPQTEGVLSLKKMLDHLKLKQVSGLKIETIIRLSRFVIKPRWSIIYYNFPKPSYEPYYLPFNSIHPLHMKKNIIFTMLLRTIRYCSTFQDYLNERERLRMALLLNKYPNNFIDEQFNNVLSKLNIQALTCFNYVNYRQEVIDSPIKEKIPIDYGKTIFVHFTYCSSMKTLPRKFHTLWNKYFGESPINDVLPILVTCNVKNLQRQLTYTK</sequence>
<evidence type="ECO:0000259" key="1">
    <source>
        <dbReference type="Pfam" id="PF26215"/>
    </source>
</evidence>
<reference evidence="2" key="1">
    <citation type="submission" date="2021-02" db="EMBL/GenBank/DDBJ databases">
        <authorList>
            <person name="Nowell W R."/>
        </authorList>
    </citation>
    <scope>NUCLEOTIDE SEQUENCE</scope>
</reference>
<evidence type="ECO:0000313" key="3">
    <source>
        <dbReference type="Proteomes" id="UP000663823"/>
    </source>
</evidence>
<dbReference type="PANTHER" id="PTHR21301:SF10">
    <property type="entry name" value="REVERSE TRANSCRIPTASE DOMAIN-CONTAINING PROTEIN"/>
    <property type="match status" value="1"/>
</dbReference>
<accession>A0A818PWB2</accession>
<feature type="domain" description="Helix-turn-helix" evidence="1">
    <location>
        <begin position="99"/>
        <end position="159"/>
    </location>
</feature>
<dbReference type="AlphaFoldDB" id="A0A818PWB2"/>
<name>A0A818PWB2_9BILA</name>
<comment type="caution">
    <text evidence="2">The sequence shown here is derived from an EMBL/GenBank/DDBJ whole genome shotgun (WGS) entry which is preliminary data.</text>
</comment>
<protein>
    <recommendedName>
        <fullName evidence="1">Helix-turn-helix domain-containing protein</fullName>
    </recommendedName>
</protein>
<dbReference type="Pfam" id="PF26215">
    <property type="entry name" value="HTH_animal"/>
    <property type="match status" value="1"/>
</dbReference>
<gene>
    <name evidence="2" type="ORF">OTI717_LOCUS8034</name>
</gene>
<dbReference type="PANTHER" id="PTHR21301">
    <property type="entry name" value="REVERSE TRANSCRIPTASE"/>
    <property type="match status" value="1"/>
</dbReference>
<dbReference type="Proteomes" id="UP000663823">
    <property type="component" value="Unassembled WGS sequence"/>
</dbReference>
<organism evidence="2 3">
    <name type="scientific">Rotaria sordida</name>
    <dbReference type="NCBI Taxonomy" id="392033"/>
    <lineage>
        <taxon>Eukaryota</taxon>
        <taxon>Metazoa</taxon>
        <taxon>Spiralia</taxon>
        <taxon>Gnathifera</taxon>
        <taxon>Rotifera</taxon>
        <taxon>Eurotatoria</taxon>
        <taxon>Bdelloidea</taxon>
        <taxon>Philodinida</taxon>
        <taxon>Philodinidae</taxon>
        <taxon>Rotaria</taxon>
    </lineage>
</organism>
<dbReference type="InterPro" id="IPR058912">
    <property type="entry name" value="HTH_animal"/>
</dbReference>